<accession>A0A426ZL53</accession>
<protein>
    <submittedName>
        <fullName evidence="2">Uncharacterized protein</fullName>
    </submittedName>
</protein>
<dbReference type="Proteomes" id="UP000287651">
    <property type="component" value="Unassembled WGS sequence"/>
</dbReference>
<organism evidence="2 3">
    <name type="scientific">Ensete ventricosum</name>
    <name type="common">Abyssinian banana</name>
    <name type="synonym">Musa ensete</name>
    <dbReference type="NCBI Taxonomy" id="4639"/>
    <lineage>
        <taxon>Eukaryota</taxon>
        <taxon>Viridiplantae</taxon>
        <taxon>Streptophyta</taxon>
        <taxon>Embryophyta</taxon>
        <taxon>Tracheophyta</taxon>
        <taxon>Spermatophyta</taxon>
        <taxon>Magnoliopsida</taxon>
        <taxon>Liliopsida</taxon>
        <taxon>Zingiberales</taxon>
        <taxon>Musaceae</taxon>
        <taxon>Ensete</taxon>
    </lineage>
</organism>
<reference evidence="2 3" key="1">
    <citation type="journal article" date="2014" name="Agronomy (Basel)">
        <title>A Draft Genome Sequence for Ensete ventricosum, the Drought-Tolerant Tree Against Hunger.</title>
        <authorList>
            <person name="Harrison J."/>
            <person name="Moore K.A."/>
            <person name="Paszkiewicz K."/>
            <person name="Jones T."/>
            <person name="Grant M."/>
            <person name="Ambacheew D."/>
            <person name="Muzemil S."/>
            <person name="Studholme D.J."/>
        </authorList>
    </citation>
    <scope>NUCLEOTIDE SEQUENCE [LARGE SCALE GENOMIC DNA]</scope>
</reference>
<comment type="caution">
    <text evidence="2">The sequence shown here is derived from an EMBL/GenBank/DDBJ whole genome shotgun (WGS) entry which is preliminary data.</text>
</comment>
<name>A0A426ZL53_ENSVE</name>
<dbReference type="EMBL" id="AMZH03006094">
    <property type="protein sequence ID" value="RRT64690.1"/>
    <property type="molecule type" value="Genomic_DNA"/>
</dbReference>
<feature type="region of interest" description="Disordered" evidence="1">
    <location>
        <begin position="55"/>
        <end position="77"/>
    </location>
</feature>
<evidence type="ECO:0000313" key="3">
    <source>
        <dbReference type="Proteomes" id="UP000287651"/>
    </source>
</evidence>
<proteinExistence type="predicted"/>
<sequence>MISMQSSQELVRNLLTKMGSMLKLDILRERSPHFESESTLNGAMTSALSDSFDTLSDVKSRRHSSKSSEEHSPVNSSVTDPMQVIKFTVVVVVVSCCWS</sequence>
<dbReference type="AlphaFoldDB" id="A0A426ZL53"/>
<gene>
    <name evidence="2" type="ORF">B296_00032721</name>
</gene>
<evidence type="ECO:0000256" key="1">
    <source>
        <dbReference type="SAM" id="MobiDB-lite"/>
    </source>
</evidence>
<evidence type="ECO:0000313" key="2">
    <source>
        <dbReference type="EMBL" id="RRT64690.1"/>
    </source>
</evidence>